<dbReference type="AlphaFoldDB" id="W4M6Q9"/>
<dbReference type="InterPro" id="IPR011701">
    <property type="entry name" value="MFS"/>
</dbReference>
<comment type="subcellular location">
    <subcellularLocation>
        <location evidence="1">Cell membrane</location>
        <topology evidence="1">Multi-pass membrane protein</topology>
    </subcellularLocation>
</comment>
<dbReference type="HOGENOM" id="CLU_000960_28_0_7"/>
<dbReference type="Gene3D" id="1.20.1250.20">
    <property type="entry name" value="MFS general substrate transporter like domains"/>
    <property type="match status" value="2"/>
</dbReference>
<feature type="transmembrane region" description="Helical" evidence="8">
    <location>
        <begin position="319"/>
        <end position="340"/>
    </location>
</feature>
<feature type="transmembrane region" description="Helical" evidence="8">
    <location>
        <begin position="95"/>
        <end position="118"/>
    </location>
</feature>
<dbReference type="Proteomes" id="UP000019140">
    <property type="component" value="Unassembled WGS sequence"/>
</dbReference>
<comment type="caution">
    <text evidence="10">The sequence shown here is derived from an EMBL/GenBank/DDBJ whole genome shotgun (WGS) entry which is preliminary data.</text>
</comment>
<keyword evidence="11" id="KW-1185">Reference proteome</keyword>
<dbReference type="InterPro" id="IPR004638">
    <property type="entry name" value="EmrB-like"/>
</dbReference>
<keyword evidence="3" id="KW-0813">Transport</keyword>
<gene>
    <name evidence="10" type="ORF">ETSY2_20330</name>
</gene>
<dbReference type="SUPFAM" id="SSF103473">
    <property type="entry name" value="MFS general substrate transporter"/>
    <property type="match status" value="1"/>
</dbReference>
<feature type="transmembrane region" description="Helical" evidence="8">
    <location>
        <begin position="182"/>
        <end position="204"/>
    </location>
</feature>
<organism evidence="10 11">
    <name type="scientific">Candidatus Entotheonella gemina</name>
    <dbReference type="NCBI Taxonomy" id="1429439"/>
    <lineage>
        <taxon>Bacteria</taxon>
        <taxon>Pseudomonadati</taxon>
        <taxon>Nitrospinota/Tectimicrobiota group</taxon>
        <taxon>Candidatus Tectimicrobiota</taxon>
        <taxon>Candidatus Entotheonellia</taxon>
        <taxon>Candidatus Entotheonellales</taxon>
        <taxon>Candidatus Entotheonellaceae</taxon>
        <taxon>Candidatus Entotheonella</taxon>
    </lineage>
</organism>
<evidence type="ECO:0000313" key="10">
    <source>
        <dbReference type="EMBL" id="ETX05890.1"/>
    </source>
</evidence>
<dbReference type="InterPro" id="IPR020846">
    <property type="entry name" value="MFS_dom"/>
</dbReference>
<dbReference type="EMBL" id="AZHX01000841">
    <property type="protein sequence ID" value="ETX05890.1"/>
    <property type="molecule type" value="Genomic_DNA"/>
</dbReference>
<feature type="transmembrane region" description="Helical" evidence="8">
    <location>
        <begin position="67"/>
        <end position="88"/>
    </location>
</feature>
<comment type="similarity">
    <text evidence="2">Belongs to the major facilitator superfamily. EmrB family.</text>
</comment>
<sequence>MTTATTATTAQPTTFLNIDTQAPHYKWIIAAIVLTAGATQTFAGPTINIAIPRLMAAFGTDLAQTQWVATAWLLTRTLVMPLLGWLGGMLGNRNLFVGIMVGFVITTAGCGLSTSLPMMITFRLLQGLVMGTAEGLTAVIMVTAFPPQQRGMALGLRAIGWSAGQVIFYTAGGYLLEEVSWRLIFFIGIPTGVIAAVAGFLVLPQQRDYKGEPVDYWGLLALGGFLVPLLLAISFGRDDQTATSTLVWLSLGALVGGGLFVLRELMTTYPTVNLRLFRLPIFRIICITAFFNNLGLFGALFIVPIFLQQVIGLSPLQAGLVLVPALIISGLSGIVMGRLADIFPPPAVVITVMLALTAIFYSFSSVSALTALPVIVIYVILYRVCMTGSVTPLALLAVRQLEADQVRMGQGLLGVTRSIGSSLGVTVTSVVFERSRVAHQLAAYNTYNADSPVHQDTITQVTGVLQQAGLSDAAANRMALGAIRRQMDVEAITSAFQDSFLLVCTCFLCASLPMVYMLFRGEKER</sequence>
<feature type="transmembrane region" description="Helical" evidence="8">
    <location>
        <begin position="124"/>
        <end position="146"/>
    </location>
</feature>
<name>W4M6Q9_9BACT</name>
<evidence type="ECO:0000313" key="11">
    <source>
        <dbReference type="Proteomes" id="UP000019140"/>
    </source>
</evidence>
<feature type="transmembrane region" description="Helical" evidence="8">
    <location>
        <begin position="216"/>
        <end position="236"/>
    </location>
</feature>
<feature type="transmembrane region" description="Helical" evidence="8">
    <location>
        <begin position="242"/>
        <end position="262"/>
    </location>
</feature>
<evidence type="ECO:0000256" key="6">
    <source>
        <dbReference type="ARBA" id="ARBA00022989"/>
    </source>
</evidence>
<dbReference type="NCBIfam" id="TIGR00711">
    <property type="entry name" value="efflux_EmrB"/>
    <property type="match status" value="1"/>
</dbReference>
<reference evidence="10 11" key="1">
    <citation type="journal article" date="2014" name="Nature">
        <title>An environmental bacterial taxon with a large and distinct metabolic repertoire.</title>
        <authorList>
            <person name="Wilson M.C."/>
            <person name="Mori T."/>
            <person name="Ruckert C."/>
            <person name="Uria A.R."/>
            <person name="Helf M.J."/>
            <person name="Takada K."/>
            <person name="Gernert C."/>
            <person name="Steffens U.A."/>
            <person name="Heycke N."/>
            <person name="Schmitt S."/>
            <person name="Rinke C."/>
            <person name="Helfrich E.J."/>
            <person name="Brachmann A.O."/>
            <person name="Gurgui C."/>
            <person name="Wakimoto T."/>
            <person name="Kracht M."/>
            <person name="Crusemann M."/>
            <person name="Hentschel U."/>
            <person name="Abe I."/>
            <person name="Matsunaga S."/>
            <person name="Kalinowski J."/>
            <person name="Takeyama H."/>
            <person name="Piel J."/>
        </authorList>
    </citation>
    <scope>NUCLEOTIDE SEQUENCE [LARGE SCALE GENOMIC DNA]</scope>
    <source>
        <strain evidence="11">TSY2</strain>
    </source>
</reference>
<dbReference type="PROSITE" id="PS50850">
    <property type="entry name" value="MFS"/>
    <property type="match status" value="1"/>
</dbReference>
<evidence type="ECO:0000256" key="7">
    <source>
        <dbReference type="ARBA" id="ARBA00023136"/>
    </source>
</evidence>
<dbReference type="GO" id="GO:0022857">
    <property type="term" value="F:transmembrane transporter activity"/>
    <property type="evidence" value="ECO:0007669"/>
    <property type="project" value="InterPro"/>
</dbReference>
<dbReference type="PANTHER" id="PTHR42718">
    <property type="entry name" value="MAJOR FACILITATOR SUPERFAMILY MULTIDRUG TRANSPORTER MFSC"/>
    <property type="match status" value="1"/>
</dbReference>
<keyword evidence="5 8" id="KW-0812">Transmembrane</keyword>
<keyword evidence="6 8" id="KW-1133">Transmembrane helix</keyword>
<evidence type="ECO:0000256" key="3">
    <source>
        <dbReference type="ARBA" id="ARBA00022448"/>
    </source>
</evidence>
<feature type="transmembrane region" description="Helical" evidence="8">
    <location>
        <begin position="375"/>
        <end position="398"/>
    </location>
</feature>
<feature type="domain" description="Major facilitator superfamily (MFS) profile" evidence="9">
    <location>
        <begin position="29"/>
        <end position="522"/>
    </location>
</feature>
<evidence type="ECO:0000256" key="8">
    <source>
        <dbReference type="SAM" id="Phobius"/>
    </source>
</evidence>
<feature type="transmembrane region" description="Helical" evidence="8">
    <location>
        <begin position="347"/>
        <end position="369"/>
    </location>
</feature>
<evidence type="ECO:0000256" key="2">
    <source>
        <dbReference type="ARBA" id="ARBA00008537"/>
    </source>
</evidence>
<evidence type="ECO:0000256" key="5">
    <source>
        <dbReference type="ARBA" id="ARBA00022692"/>
    </source>
</evidence>
<feature type="transmembrane region" description="Helical" evidence="8">
    <location>
        <begin position="158"/>
        <end position="176"/>
    </location>
</feature>
<dbReference type="GO" id="GO:0005886">
    <property type="term" value="C:plasma membrane"/>
    <property type="evidence" value="ECO:0007669"/>
    <property type="project" value="UniProtKB-SubCell"/>
</dbReference>
<keyword evidence="4" id="KW-1003">Cell membrane</keyword>
<accession>W4M6Q9</accession>
<feature type="transmembrane region" description="Helical" evidence="8">
    <location>
        <begin position="282"/>
        <end position="307"/>
    </location>
</feature>
<evidence type="ECO:0000256" key="4">
    <source>
        <dbReference type="ARBA" id="ARBA00022475"/>
    </source>
</evidence>
<evidence type="ECO:0000256" key="1">
    <source>
        <dbReference type="ARBA" id="ARBA00004651"/>
    </source>
</evidence>
<dbReference type="Pfam" id="PF07690">
    <property type="entry name" value="MFS_1"/>
    <property type="match status" value="1"/>
</dbReference>
<feature type="transmembrane region" description="Helical" evidence="8">
    <location>
        <begin position="27"/>
        <end position="47"/>
    </location>
</feature>
<keyword evidence="7 8" id="KW-0472">Membrane</keyword>
<evidence type="ECO:0000259" key="9">
    <source>
        <dbReference type="PROSITE" id="PS50850"/>
    </source>
</evidence>
<feature type="transmembrane region" description="Helical" evidence="8">
    <location>
        <begin position="500"/>
        <end position="519"/>
    </location>
</feature>
<dbReference type="PANTHER" id="PTHR42718:SF9">
    <property type="entry name" value="MAJOR FACILITATOR SUPERFAMILY MULTIDRUG TRANSPORTER MFSC"/>
    <property type="match status" value="1"/>
</dbReference>
<dbReference type="InterPro" id="IPR036259">
    <property type="entry name" value="MFS_trans_sf"/>
</dbReference>
<proteinExistence type="inferred from homology"/>
<protein>
    <recommendedName>
        <fullName evidence="9">Major facilitator superfamily (MFS) profile domain-containing protein</fullName>
    </recommendedName>
</protein>